<protein>
    <submittedName>
        <fullName evidence="3">Uncharacterized protein</fullName>
    </submittedName>
</protein>
<dbReference type="Proteomes" id="UP000076770">
    <property type="component" value="Chromosome i"/>
</dbReference>
<evidence type="ECO:0000256" key="1">
    <source>
        <dbReference type="SAM" id="Phobius"/>
    </source>
</evidence>
<dbReference type="AlphaFoldDB" id="A0A157T1G8"/>
<feature type="transmembrane region" description="Helical" evidence="1">
    <location>
        <begin position="20"/>
        <end position="39"/>
    </location>
</feature>
<dbReference type="EMBL" id="CP050869">
    <property type="protein sequence ID" value="QPG48922.1"/>
    <property type="molecule type" value="Genomic_DNA"/>
</dbReference>
<accession>A0A157T1G8</accession>
<evidence type="ECO:0000313" key="5">
    <source>
        <dbReference type="Proteomes" id="UP000594632"/>
    </source>
</evidence>
<dbReference type="RefSeq" id="WP_048054221.1">
    <property type="nucleotide sequence ID" value="NZ_LT549890.1"/>
</dbReference>
<sequence>MNIDMEYVYILVTRRPITDSFGVAVIFEGLGLCFNVFVYKPSRNAIIMKVGEFKKLLRFLKEVTNAEYKMRDFGYNSALIYFLREI</sequence>
<reference evidence="3" key="1">
    <citation type="submission" date="2016-04" db="EMBL/GenBank/DDBJ databases">
        <authorList>
            <person name="Evans L.H."/>
            <person name="Alamgir A."/>
            <person name="Owens N."/>
            <person name="Weber N.D."/>
            <person name="Virtaneva K."/>
            <person name="Barbian K."/>
            <person name="Babar A."/>
            <person name="Rosenke K."/>
        </authorList>
    </citation>
    <scope>NUCLEOTIDE SEQUENCE</scope>
    <source>
        <strain evidence="3">P1</strain>
    </source>
</reference>
<keyword evidence="1" id="KW-0472">Membrane</keyword>
<dbReference type="EMBL" id="LT549890">
    <property type="protein sequence ID" value="SAI85099.1"/>
    <property type="molecule type" value="Genomic_DNA"/>
</dbReference>
<dbReference type="OrthoDB" id="43807at2157"/>
<evidence type="ECO:0000313" key="3">
    <source>
        <dbReference type="EMBL" id="SAI85099.1"/>
    </source>
</evidence>
<keyword evidence="1" id="KW-0812">Transmembrane</keyword>
<gene>
    <name evidence="2" type="ORF">HFC64_02250</name>
    <name evidence="3" type="ORF">SSOP1_1545</name>
</gene>
<proteinExistence type="predicted"/>
<reference evidence="4" key="2">
    <citation type="submission" date="2016-04" db="EMBL/GenBank/DDBJ databases">
        <authorList>
            <person name="Shah S.A."/>
            <person name="Garrett R.A."/>
        </authorList>
    </citation>
    <scope>NUCLEOTIDE SEQUENCE [LARGE SCALE GENOMIC DNA]</scope>
    <source>
        <strain evidence="4">ATCC 35091 / DSM 1616 / JCM 8930 / NBRC 15331 / P1</strain>
    </source>
</reference>
<dbReference type="Proteomes" id="UP000594632">
    <property type="component" value="Chromosome"/>
</dbReference>
<dbReference type="GeneID" id="27427790"/>
<evidence type="ECO:0000313" key="4">
    <source>
        <dbReference type="Proteomes" id="UP000076770"/>
    </source>
</evidence>
<evidence type="ECO:0000313" key="2">
    <source>
        <dbReference type="EMBL" id="QPG48922.1"/>
    </source>
</evidence>
<organism evidence="3 4">
    <name type="scientific">Saccharolobus solfataricus</name>
    <name type="common">Sulfolobus solfataricus</name>
    <dbReference type="NCBI Taxonomy" id="2287"/>
    <lineage>
        <taxon>Archaea</taxon>
        <taxon>Thermoproteota</taxon>
        <taxon>Thermoprotei</taxon>
        <taxon>Sulfolobales</taxon>
        <taxon>Sulfolobaceae</taxon>
        <taxon>Saccharolobus</taxon>
    </lineage>
</organism>
<name>A0A157T1G8_SACSO</name>
<dbReference type="GeneID" id="24780237"/>
<reference evidence="2 5" key="3">
    <citation type="journal article" date="2020" name="Nat. Commun.">
        <title>The structures of two archaeal type IV pili illuminate evolutionary relationships.</title>
        <authorList>
            <person name="Wang F."/>
            <person name="Baquero D.P."/>
            <person name="Su Z."/>
            <person name="Beltran L.C."/>
            <person name="Prangishvili D."/>
            <person name="Krupovic M."/>
            <person name="Egelman E.H."/>
        </authorList>
    </citation>
    <scope>NUCLEOTIDE SEQUENCE [LARGE SCALE GENOMIC DNA]</scope>
    <source>
        <strain evidence="2 5">POZ149</strain>
    </source>
</reference>
<keyword evidence="1" id="KW-1133">Transmembrane helix</keyword>